<sequence length="18" mass="2143">MQDPLVIKTLISCRKLFH</sequence>
<proteinExistence type="predicted"/>
<dbReference type="AlphaFoldDB" id="A0A2P2JG10"/>
<dbReference type="EMBL" id="GGEC01011940">
    <property type="protein sequence ID" value="MBW92423.1"/>
    <property type="molecule type" value="Transcribed_RNA"/>
</dbReference>
<evidence type="ECO:0000313" key="1">
    <source>
        <dbReference type="EMBL" id="MBW92423.1"/>
    </source>
</evidence>
<organism evidence="1">
    <name type="scientific">Rhizophora mucronata</name>
    <name type="common">Asiatic mangrove</name>
    <dbReference type="NCBI Taxonomy" id="61149"/>
    <lineage>
        <taxon>Eukaryota</taxon>
        <taxon>Viridiplantae</taxon>
        <taxon>Streptophyta</taxon>
        <taxon>Embryophyta</taxon>
        <taxon>Tracheophyta</taxon>
        <taxon>Spermatophyta</taxon>
        <taxon>Magnoliopsida</taxon>
        <taxon>eudicotyledons</taxon>
        <taxon>Gunneridae</taxon>
        <taxon>Pentapetalae</taxon>
        <taxon>rosids</taxon>
        <taxon>fabids</taxon>
        <taxon>Malpighiales</taxon>
        <taxon>Rhizophoraceae</taxon>
        <taxon>Rhizophora</taxon>
    </lineage>
</organism>
<name>A0A2P2JG10_RHIMU</name>
<accession>A0A2P2JG10</accession>
<reference evidence="1" key="1">
    <citation type="submission" date="2018-02" db="EMBL/GenBank/DDBJ databases">
        <title>Rhizophora mucronata_Transcriptome.</title>
        <authorList>
            <person name="Meera S.P."/>
            <person name="Sreeshan A."/>
            <person name="Augustine A."/>
        </authorList>
    </citation>
    <scope>NUCLEOTIDE SEQUENCE</scope>
    <source>
        <tissue evidence="1">Leaf</tissue>
    </source>
</reference>
<protein>
    <submittedName>
        <fullName evidence="1">Uncharacterized protein</fullName>
    </submittedName>
</protein>